<feature type="transmembrane region" description="Helical" evidence="1">
    <location>
        <begin position="632"/>
        <end position="649"/>
    </location>
</feature>
<sequence>MKLTVIMLALLLGQLLTGFTGAADATGSAGAGDGAAGRVALIGVPGLHWNDLTQADTPNLWELARSSAIGSLSVRTVGSVTCPYDGWLTVSAGTRSAVGYSCGAPPTPQPSGAGAVIPDYRYLIDVAGQRNAGTLGQSLKAAGQCSIAIGPGAALALADQQGAVPRYHSSPLQVRGADLQQCRMIAMDVDDLIRPYLSGERLPKTPDQLGPAERRDALRLADAHAGALLSILPADTTVLLAGLSDHGSVPHLRVAALREPGAEGRLLGAASTRRDDISILPDLTATALTKLGVAMPATVVGGPLQVGERGATFERLSHADATAQAIRSVKGGYFTVVAVLQVLFYLVAFLLLRRRKALAPVRLAAVALASLPASSYLVNLLPWSSLPHLVAGVLGWAATITGMAFAGPWRRRPLGPLAVVAGITALTLAGDLLTGTTLQLNSVMGYSADVGARYYGLGNIPFALLATGTLLATTVIAHRWPGRVGIAAIVGLGTFAMVLGGSGMGSDFGGVIAFVPGIAVTALLLAGKRVSLVKLGAFLVAGGVIVMAFAWINYLRPPGEQTHLGRFVGQVLTGEALDVIWRKLQAMLATLLSPNLMPIVIAALAFLIYAILRPEQASAGVVPAAFEHSPALRAGLIGTLVSGVVGMLVNDSGAAVLSMALALAVPLLLATGIGALGRERAS</sequence>
<keyword evidence="4" id="KW-1185">Reference proteome</keyword>
<protein>
    <recommendedName>
        <fullName evidence="5">MFS transporter</fullName>
    </recommendedName>
</protein>
<dbReference type="EMBL" id="JBHSBI010000009">
    <property type="protein sequence ID" value="MFC4009500.1"/>
    <property type="molecule type" value="Genomic_DNA"/>
</dbReference>
<keyword evidence="1" id="KW-0812">Transmembrane</keyword>
<accession>A0ABV8G673</accession>
<keyword evidence="1" id="KW-1133">Transmembrane helix</keyword>
<feature type="transmembrane region" description="Helical" evidence="1">
    <location>
        <begin position="389"/>
        <end position="407"/>
    </location>
</feature>
<feature type="transmembrane region" description="Helical" evidence="1">
    <location>
        <begin position="532"/>
        <end position="552"/>
    </location>
</feature>
<feature type="transmembrane region" description="Helical" evidence="1">
    <location>
        <begin position="363"/>
        <end position="383"/>
    </location>
</feature>
<organism evidence="3 4">
    <name type="scientific">Nonomuraea purpurea</name>
    <dbReference type="NCBI Taxonomy" id="1849276"/>
    <lineage>
        <taxon>Bacteria</taxon>
        <taxon>Bacillati</taxon>
        <taxon>Actinomycetota</taxon>
        <taxon>Actinomycetes</taxon>
        <taxon>Streptosporangiales</taxon>
        <taxon>Streptosporangiaceae</taxon>
        <taxon>Nonomuraea</taxon>
    </lineage>
</organism>
<dbReference type="RefSeq" id="WP_379529542.1">
    <property type="nucleotide sequence ID" value="NZ_JBHSBI010000009.1"/>
</dbReference>
<keyword evidence="1" id="KW-0472">Membrane</keyword>
<feature type="transmembrane region" description="Helical" evidence="1">
    <location>
        <begin position="591"/>
        <end position="612"/>
    </location>
</feature>
<feature type="transmembrane region" description="Helical" evidence="1">
    <location>
        <begin position="508"/>
        <end position="525"/>
    </location>
</feature>
<dbReference type="InterPro" id="IPR017850">
    <property type="entry name" value="Alkaline_phosphatase_core_sf"/>
</dbReference>
<feature type="transmembrane region" description="Helical" evidence="1">
    <location>
        <begin position="484"/>
        <end position="502"/>
    </location>
</feature>
<feature type="transmembrane region" description="Helical" evidence="1">
    <location>
        <begin position="414"/>
        <end position="434"/>
    </location>
</feature>
<evidence type="ECO:0000313" key="4">
    <source>
        <dbReference type="Proteomes" id="UP001595851"/>
    </source>
</evidence>
<feature type="chain" id="PRO_5046634480" description="MFS transporter" evidence="2">
    <location>
        <begin position="23"/>
        <end position="682"/>
    </location>
</feature>
<feature type="signal peptide" evidence="2">
    <location>
        <begin position="1"/>
        <end position="22"/>
    </location>
</feature>
<evidence type="ECO:0008006" key="5">
    <source>
        <dbReference type="Google" id="ProtNLM"/>
    </source>
</evidence>
<comment type="caution">
    <text evidence="3">The sequence shown here is derived from an EMBL/GenBank/DDBJ whole genome shotgun (WGS) entry which is preliminary data.</text>
</comment>
<evidence type="ECO:0000256" key="2">
    <source>
        <dbReference type="SAM" id="SignalP"/>
    </source>
</evidence>
<gene>
    <name evidence="3" type="ORF">ACFOY2_19900</name>
</gene>
<dbReference type="Proteomes" id="UP001595851">
    <property type="component" value="Unassembled WGS sequence"/>
</dbReference>
<feature type="transmembrane region" description="Helical" evidence="1">
    <location>
        <begin position="454"/>
        <end position="477"/>
    </location>
</feature>
<evidence type="ECO:0000313" key="3">
    <source>
        <dbReference type="EMBL" id="MFC4009500.1"/>
    </source>
</evidence>
<keyword evidence="2" id="KW-0732">Signal</keyword>
<evidence type="ECO:0000256" key="1">
    <source>
        <dbReference type="SAM" id="Phobius"/>
    </source>
</evidence>
<dbReference type="SUPFAM" id="SSF53649">
    <property type="entry name" value="Alkaline phosphatase-like"/>
    <property type="match status" value="1"/>
</dbReference>
<feature type="transmembrane region" description="Helical" evidence="1">
    <location>
        <begin position="655"/>
        <end position="676"/>
    </location>
</feature>
<feature type="transmembrane region" description="Helical" evidence="1">
    <location>
        <begin position="331"/>
        <end position="351"/>
    </location>
</feature>
<name>A0ABV8G673_9ACTN</name>
<proteinExistence type="predicted"/>
<reference evidence="4" key="1">
    <citation type="journal article" date="2019" name="Int. J. Syst. Evol. Microbiol.">
        <title>The Global Catalogue of Microorganisms (GCM) 10K type strain sequencing project: providing services to taxonomists for standard genome sequencing and annotation.</title>
        <authorList>
            <consortium name="The Broad Institute Genomics Platform"/>
            <consortium name="The Broad Institute Genome Sequencing Center for Infectious Disease"/>
            <person name="Wu L."/>
            <person name="Ma J."/>
        </authorList>
    </citation>
    <scope>NUCLEOTIDE SEQUENCE [LARGE SCALE GENOMIC DNA]</scope>
    <source>
        <strain evidence="4">TBRC 1276</strain>
    </source>
</reference>